<dbReference type="Pfam" id="PF00501">
    <property type="entry name" value="AMP-binding"/>
    <property type="match status" value="1"/>
</dbReference>
<keyword evidence="6" id="KW-1185">Reference proteome</keyword>
<feature type="domain" description="AMP-dependent synthetase/ligase" evidence="3">
    <location>
        <begin position="17"/>
        <end position="374"/>
    </location>
</feature>
<dbReference type="InterPro" id="IPR025110">
    <property type="entry name" value="AMP-bd_C"/>
</dbReference>
<accession>A0ABN9NTB4</accession>
<evidence type="ECO:0000259" key="4">
    <source>
        <dbReference type="Pfam" id="PF13193"/>
    </source>
</evidence>
<dbReference type="InterPro" id="IPR000873">
    <property type="entry name" value="AMP-dep_synth/lig_dom"/>
</dbReference>
<dbReference type="PANTHER" id="PTHR43201:SF5">
    <property type="entry name" value="MEDIUM-CHAIN ACYL-COA LIGASE ACSF2, MITOCHONDRIAL"/>
    <property type="match status" value="1"/>
</dbReference>
<dbReference type="InterPro" id="IPR042099">
    <property type="entry name" value="ANL_N_sf"/>
</dbReference>
<sequence>MRPAVSGAQTVASMLSHWSTVTPEAPFLVFDDEDVLTLTYRDGWELAARGSAVLASLGVGHGDRFAVVLGNCVEFFACWFGAARLGAVMVPVNPNSTADELTYFFEHASCRAVICSSRQQDAVRAAWPAEPALIVLCGKDFNDRSSAPPPAPDVTVSPLDPLAVLYTSGTTSRPKGVLVTHANYLAAGHTIAGQLRIRPDDRWLIVLPMFHANAQYYCVMSALVTGASVAVAARFSASHWIQQARRCHATLASLFAAPARMILAQPESATDRDNALRVTIFGQNLTPDQLRRFEDRFGCPLLQLYGMTETIAPPLMNPLYGPRDNMTVGLPTESGRVRIVDDPLDRTAGDLAPGQTGELLIGGEPGITLMAGYLDDPDTTAAAYVDGWLRTGDVVTRRHDEFIAFHDRAKDMIKRSGENVAAAEVERVVNEHPAVFESAVIGVPDPVRDEAIKAVVVRTENGSGLTESALITFCADRLARGKVPDHVEFTENLPRTSVGKIRKNLLRQPISKEED</sequence>
<dbReference type="Proteomes" id="UP001190466">
    <property type="component" value="Chromosome"/>
</dbReference>
<evidence type="ECO:0000313" key="6">
    <source>
        <dbReference type="Proteomes" id="UP001190466"/>
    </source>
</evidence>
<feature type="domain" description="AMP-binding enzyme C-terminal" evidence="4">
    <location>
        <begin position="424"/>
        <end position="500"/>
    </location>
</feature>
<evidence type="ECO:0000256" key="1">
    <source>
        <dbReference type="ARBA" id="ARBA00006432"/>
    </source>
</evidence>
<keyword evidence="2" id="KW-0436">Ligase</keyword>
<dbReference type="EMBL" id="OY726395">
    <property type="protein sequence ID" value="CAJ1579097.1"/>
    <property type="molecule type" value="Genomic_DNA"/>
</dbReference>
<dbReference type="RefSeq" id="WP_316513839.1">
    <property type="nucleotide sequence ID" value="NZ_OY726395.1"/>
</dbReference>
<organism evidence="5 6">
    <name type="scientific">[Mycobacterium] wendilense</name>
    <dbReference type="NCBI Taxonomy" id="3064284"/>
    <lineage>
        <taxon>Bacteria</taxon>
        <taxon>Bacillati</taxon>
        <taxon>Actinomycetota</taxon>
        <taxon>Actinomycetes</taxon>
        <taxon>Mycobacteriales</taxon>
        <taxon>Mycobacteriaceae</taxon>
        <taxon>Mycolicibacter</taxon>
    </lineage>
</organism>
<gene>
    <name evidence="5" type="ORF">MU0050_000337</name>
</gene>
<dbReference type="InterPro" id="IPR045851">
    <property type="entry name" value="AMP-bd_C_sf"/>
</dbReference>
<evidence type="ECO:0000313" key="5">
    <source>
        <dbReference type="EMBL" id="CAJ1579097.1"/>
    </source>
</evidence>
<evidence type="ECO:0000259" key="3">
    <source>
        <dbReference type="Pfam" id="PF00501"/>
    </source>
</evidence>
<dbReference type="InterPro" id="IPR020845">
    <property type="entry name" value="AMP-binding_CS"/>
</dbReference>
<dbReference type="PANTHER" id="PTHR43201">
    <property type="entry name" value="ACYL-COA SYNTHETASE"/>
    <property type="match status" value="1"/>
</dbReference>
<dbReference type="Gene3D" id="3.30.300.30">
    <property type="match status" value="1"/>
</dbReference>
<protein>
    <submittedName>
        <fullName evidence="5">AMP-binding protein</fullName>
    </submittedName>
</protein>
<proteinExistence type="inferred from homology"/>
<evidence type="ECO:0000256" key="2">
    <source>
        <dbReference type="ARBA" id="ARBA00022598"/>
    </source>
</evidence>
<dbReference type="Pfam" id="PF13193">
    <property type="entry name" value="AMP-binding_C"/>
    <property type="match status" value="1"/>
</dbReference>
<dbReference type="PROSITE" id="PS00455">
    <property type="entry name" value="AMP_BINDING"/>
    <property type="match status" value="1"/>
</dbReference>
<comment type="similarity">
    <text evidence="1">Belongs to the ATP-dependent AMP-binding enzyme family.</text>
</comment>
<dbReference type="Gene3D" id="3.40.50.12780">
    <property type="entry name" value="N-terminal domain of ligase-like"/>
    <property type="match status" value="1"/>
</dbReference>
<name>A0ABN9NTB4_9MYCO</name>
<dbReference type="SUPFAM" id="SSF56801">
    <property type="entry name" value="Acetyl-CoA synthetase-like"/>
    <property type="match status" value="1"/>
</dbReference>
<reference evidence="5 6" key="1">
    <citation type="submission" date="2023-08" db="EMBL/GenBank/DDBJ databases">
        <authorList>
            <person name="Folkvardsen B D."/>
            <person name="Norman A."/>
        </authorList>
    </citation>
    <scope>NUCLEOTIDE SEQUENCE [LARGE SCALE GENOMIC DNA]</scope>
    <source>
        <strain evidence="5 6">Mu0050</strain>
    </source>
</reference>